<dbReference type="InterPro" id="IPR011990">
    <property type="entry name" value="TPR-like_helical_dom_sf"/>
</dbReference>
<dbReference type="AlphaFoldDB" id="A0A518BUH7"/>
<dbReference type="SMART" id="SM00028">
    <property type="entry name" value="TPR"/>
    <property type="match status" value="3"/>
</dbReference>
<reference evidence="2 3" key="1">
    <citation type="submission" date="2019-02" db="EMBL/GenBank/DDBJ databases">
        <title>Deep-cultivation of Planctomycetes and their phenomic and genomic characterization uncovers novel biology.</title>
        <authorList>
            <person name="Wiegand S."/>
            <person name="Jogler M."/>
            <person name="Boedeker C."/>
            <person name="Pinto D."/>
            <person name="Vollmers J."/>
            <person name="Rivas-Marin E."/>
            <person name="Kohn T."/>
            <person name="Peeters S.H."/>
            <person name="Heuer A."/>
            <person name="Rast P."/>
            <person name="Oberbeckmann S."/>
            <person name="Bunk B."/>
            <person name="Jeske O."/>
            <person name="Meyerdierks A."/>
            <person name="Storesund J.E."/>
            <person name="Kallscheuer N."/>
            <person name="Luecker S."/>
            <person name="Lage O.M."/>
            <person name="Pohl T."/>
            <person name="Merkel B.J."/>
            <person name="Hornburger P."/>
            <person name="Mueller R.-W."/>
            <person name="Bruemmer F."/>
            <person name="Labrenz M."/>
            <person name="Spormann A.M."/>
            <person name="Op den Camp H."/>
            <person name="Overmann J."/>
            <person name="Amann R."/>
            <person name="Jetten M.S.M."/>
            <person name="Mascher T."/>
            <person name="Medema M.H."/>
            <person name="Devos D.P."/>
            <person name="Kaster A.-K."/>
            <person name="Ovreas L."/>
            <person name="Rohde M."/>
            <person name="Galperin M.Y."/>
            <person name="Jogler C."/>
        </authorList>
    </citation>
    <scope>NUCLEOTIDE SEQUENCE [LARGE SCALE GENOMIC DNA]</scope>
    <source>
        <strain evidence="2 3">Pan265</strain>
    </source>
</reference>
<protein>
    <submittedName>
        <fullName evidence="2">Lipoprotein NlpI</fullName>
    </submittedName>
</protein>
<dbReference type="InterPro" id="IPR052943">
    <property type="entry name" value="TMTC_O-mannosyl-trnsfr"/>
</dbReference>
<dbReference type="RefSeq" id="WP_236254806.1">
    <property type="nucleotide sequence ID" value="NZ_CP036280.1"/>
</dbReference>
<name>A0A518BUH7_9BACT</name>
<keyword evidence="3" id="KW-1185">Reference proteome</keyword>
<gene>
    <name evidence="2" type="ORF">Pan265_04440</name>
</gene>
<evidence type="ECO:0000313" key="3">
    <source>
        <dbReference type="Proteomes" id="UP000320386"/>
    </source>
</evidence>
<dbReference type="InterPro" id="IPR019734">
    <property type="entry name" value="TPR_rpt"/>
</dbReference>
<accession>A0A518BUH7</accession>
<dbReference type="Pfam" id="PF13432">
    <property type="entry name" value="TPR_16"/>
    <property type="match status" value="1"/>
</dbReference>
<dbReference type="PANTHER" id="PTHR44809:SF1">
    <property type="entry name" value="PROTEIN O-MANNOSYL-TRANSFERASE TMTC1"/>
    <property type="match status" value="1"/>
</dbReference>
<sequence length="202" mass="22892">MKDDRPVSTRLTIPAIAILLALGPGCVTNQQAETPHANYSTVQASVDRDTDKARQRNAKGLEHLLVGDLDDAEQQFRSALQADVQYGPAHNNLGKILYLKQDYYQAAWEFEYARELMPANAAPHNNLGLVHEQTGELDRAVEHFRQAISLDADNIEYRANLARTLVRRGDRTDELRTLRDQIIAEDTRNEWITWAKSLNIDD</sequence>
<dbReference type="EMBL" id="CP036280">
    <property type="protein sequence ID" value="QDU70616.1"/>
    <property type="molecule type" value="Genomic_DNA"/>
</dbReference>
<dbReference type="PANTHER" id="PTHR44809">
    <property type="match status" value="1"/>
</dbReference>
<proteinExistence type="predicted"/>
<dbReference type="PROSITE" id="PS50293">
    <property type="entry name" value="TPR_REGION"/>
    <property type="match status" value="1"/>
</dbReference>
<keyword evidence="1" id="KW-0802">TPR repeat</keyword>
<evidence type="ECO:0000313" key="2">
    <source>
        <dbReference type="EMBL" id="QDU70616.1"/>
    </source>
</evidence>
<dbReference type="Pfam" id="PF00515">
    <property type="entry name" value="TPR_1"/>
    <property type="match status" value="1"/>
</dbReference>
<dbReference type="Gene3D" id="1.25.40.10">
    <property type="entry name" value="Tetratricopeptide repeat domain"/>
    <property type="match status" value="1"/>
</dbReference>
<dbReference type="PROSITE" id="PS50005">
    <property type="entry name" value="TPR"/>
    <property type="match status" value="1"/>
</dbReference>
<dbReference type="Proteomes" id="UP000320386">
    <property type="component" value="Chromosome"/>
</dbReference>
<keyword evidence="2" id="KW-0449">Lipoprotein</keyword>
<dbReference type="SUPFAM" id="SSF48452">
    <property type="entry name" value="TPR-like"/>
    <property type="match status" value="1"/>
</dbReference>
<dbReference type="KEGG" id="mcad:Pan265_04440"/>
<evidence type="ECO:0000256" key="1">
    <source>
        <dbReference type="PROSITE-ProRule" id="PRU00339"/>
    </source>
</evidence>
<feature type="repeat" description="TPR" evidence="1">
    <location>
        <begin position="121"/>
        <end position="154"/>
    </location>
</feature>
<organism evidence="2 3">
    <name type="scientific">Mucisphaera calidilacus</name>
    <dbReference type="NCBI Taxonomy" id="2527982"/>
    <lineage>
        <taxon>Bacteria</taxon>
        <taxon>Pseudomonadati</taxon>
        <taxon>Planctomycetota</taxon>
        <taxon>Phycisphaerae</taxon>
        <taxon>Phycisphaerales</taxon>
        <taxon>Phycisphaeraceae</taxon>
        <taxon>Mucisphaera</taxon>
    </lineage>
</organism>